<keyword evidence="6" id="KW-1185">Reference proteome</keyword>
<feature type="domain" description="OAA-family lectin sugar binding" evidence="4">
    <location>
        <begin position="137"/>
        <end position="198"/>
    </location>
</feature>
<keyword evidence="3" id="KW-0677">Repeat</keyword>
<feature type="domain" description="OAA-family lectin sugar binding" evidence="4">
    <location>
        <begin position="202"/>
        <end position="259"/>
    </location>
</feature>
<proteinExistence type="inferred from homology"/>
<evidence type="ECO:0000313" key="6">
    <source>
        <dbReference type="Proteomes" id="UP001279660"/>
    </source>
</evidence>
<dbReference type="Gene3D" id="2.40.128.450">
    <property type="match status" value="2"/>
</dbReference>
<feature type="domain" description="OAA-family lectin sugar binding" evidence="4">
    <location>
        <begin position="69"/>
        <end position="131"/>
    </location>
</feature>
<evidence type="ECO:0000256" key="2">
    <source>
        <dbReference type="ARBA" id="ARBA00022734"/>
    </source>
</evidence>
<feature type="domain" description="OAA-family lectin sugar binding" evidence="4">
    <location>
        <begin position="3"/>
        <end position="65"/>
    </location>
</feature>
<reference evidence="5 6" key="1">
    <citation type="submission" date="2023-11" db="EMBL/GenBank/DDBJ databases">
        <title>MicrobeMod: A computational toolkit for identifying prokaryotic methylation and restriction-modification with nanopore sequencing.</title>
        <authorList>
            <person name="Crits-Christoph A."/>
            <person name="Kang S.C."/>
            <person name="Lee H."/>
            <person name="Ostrov N."/>
        </authorList>
    </citation>
    <scope>NUCLEOTIDE SEQUENCE [LARGE SCALE GENOMIC DNA]</scope>
    <source>
        <strain evidence="5 6">ATCC 14820</strain>
    </source>
</reference>
<organism evidence="5 6">
    <name type="scientific">Sphingomonas echinoides</name>
    <dbReference type="NCBI Taxonomy" id="59803"/>
    <lineage>
        <taxon>Bacteria</taxon>
        <taxon>Pseudomonadati</taxon>
        <taxon>Pseudomonadota</taxon>
        <taxon>Alphaproteobacteria</taxon>
        <taxon>Sphingomonadales</taxon>
        <taxon>Sphingomonadaceae</taxon>
        <taxon>Sphingomonas</taxon>
    </lineage>
</organism>
<comment type="similarity">
    <text evidence="1">Belongs to the bacterial lectin family.</text>
</comment>
<gene>
    <name evidence="5" type="ORF">SIL82_08295</name>
</gene>
<dbReference type="InterPro" id="IPR053726">
    <property type="entry name" value="Bacterial_Lectin_Domain_sf"/>
</dbReference>
<evidence type="ECO:0000256" key="1">
    <source>
        <dbReference type="ARBA" id="ARBA00008512"/>
    </source>
</evidence>
<comment type="caution">
    <text evidence="5">The sequence shown here is derived from an EMBL/GenBank/DDBJ whole genome shotgun (WGS) entry which is preliminary data.</text>
</comment>
<evidence type="ECO:0000256" key="3">
    <source>
        <dbReference type="ARBA" id="ARBA00022737"/>
    </source>
</evidence>
<name>A0ABU4PJA3_9SPHN</name>
<protein>
    <submittedName>
        <fullName evidence="5">Lectin ESA-2</fullName>
    </submittedName>
</protein>
<sequence length="272" mass="28382">MTVYNIQNQWGGSSAPWHDGGVLNIGNRPDQLPIALHIQSGDGGLSFTGTMTYQGEGPIGLRATRVTENCYHAENQWGGKDAPWHDAGLFLLGARDGQNAVAFDLTSHDGQTVTGTMTYAGEGPIGVKGTKSPGVAFDATNQWGGSGAPWHQGGQWVLGCRPDQPVVGLEVSSHDNGKTLTGTMTYKGEGPIGFRGTRTMANTYSVVNQWGGNDAPWHPGGEWVLGCRGKQGVVAISAKGEGKGLTGTMMYAGEGPIGLTLVPSVAHVHATA</sequence>
<evidence type="ECO:0000259" key="4">
    <source>
        <dbReference type="Pfam" id="PF17882"/>
    </source>
</evidence>
<dbReference type="InterPro" id="IPR040964">
    <property type="entry name" value="SBD"/>
</dbReference>
<evidence type="ECO:0000313" key="5">
    <source>
        <dbReference type="EMBL" id="MDX5984260.1"/>
    </source>
</evidence>
<dbReference type="Proteomes" id="UP001279660">
    <property type="component" value="Unassembled WGS sequence"/>
</dbReference>
<keyword evidence="2" id="KW-0430">Lectin</keyword>
<dbReference type="RefSeq" id="WP_010403600.1">
    <property type="nucleotide sequence ID" value="NZ_JAWXXV010000001.1"/>
</dbReference>
<dbReference type="EMBL" id="JAWXXV010000001">
    <property type="protein sequence ID" value="MDX5984260.1"/>
    <property type="molecule type" value="Genomic_DNA"/>
</dbReference>
<dbReference type="Pfam" id="PF17882">
    <property type="entry name" value="SBD"/>
    <property type="match status" value="4"/>
</dbReference>
<accession>A0ABU4PJA3</accession>